<dbReference type="EMBL" id="UINC01071027">
    <property type="protein sequence ID" value="SVC05631.1"/>
    <property type="molecule type" value="Genomic_DNA"/>
</dbReference>
<dbReference type="AlphaFoldDB" id="A0A382J471"/>
<reference evidence="1" key="1">
    <citation type="submission" date="2018-05" db="EMBL/GenBank/DDBJ databases">
        <authorList>
            <person name="Lanie J.A."/>
            <person name="Ng W.-L."/>
            <person name="Kazmierczak K.M."/>
            <person name="Andrzejewski T.M."/>
            <person name="Davidsen T.M."/>
            <person name="Wayne K.J."/>
            <person name="Tettelin H."/>
            <person name="Glass J.I."/>
            <person name="Rusch D."/>
            <person name="Podicherti R."/>
            <person name="Tsui H.-C.T."/>
            <person name="Winkler M.E."/>
        </authorList>
    </citation>
    <scope>NUCLEOTIDE SEQUENCE</scope>
</reference>
<sequence length="32" mass="3622">MERLTVARLSAGLRNGEFSSEELTRESLARIE</sequence>
<feature type="non-terminal residue" evidence="1">
    <location>
        <position position="32"/>
    </location>
</feature>
<protein>
    <submittedName>
        <fullName evidence="1">Uncharacterized protein</fullName>
    </submittedName>
</protein>
<proteinExistence type="predicted"/>
<name>A0A382J471_9ZZZZ</name>
<gene>
    <name evidence="1" type="ORF">METZ01_LOCUS258485</name>
</gene>
<evidence type="ECO:0000313" key="1">
    <source>
        <dbReference type="EMBL" id="SVC05631.1"/>
    </source>
</evidence>
<accession>A0A382J471</accession>
<organism evidence="1">
    <name type="scientific">marine metagenome</name>
    <dbReference type="NCBI Taxonomy" id="408172"/>
    <lineage>
        <taxon>unclassified sequences</taxon>
        <taxon>metagenomes</taxon>
        <taxon>ecological metagenomes</taxon>
    </lineage>
</organism>